<organism evidence="1 2">
    <name type="scientific">Lichtheimia corymbifera JMRC:FSU:9682</name>
    <dbReference type="NCBI Taxonomy" id="1263082"/>
    <lineage>
        <taxon>Eukaryota</taxon>
        <taxon>Fungi</taxon>
        <taxon>Fungi incertae sedis</taxon>
        <taxon>Mucoromycota</taxon>
        <taxon>Mucoromycotina</taxon>
        <taxon>Mucoromycetes</taxon>
        <taxon>Mucorales</taxon>
        <taxon>Lichtheimiaceae</taxon>
        <taxon>Lichtheimia</taxon>
    </lineage>
</organism>
<dbReference type="InterPro" id="IPR046938">
    <property type="entry name" value="DNA_clamp_sf"/>
</dbReference>
<dbReference type="Gene3D" id="3.70.10.10">
    <property type="match status" value="1"/>
</dbReference>
<dbReference type="VEuPathDB" id="FungiDB:LCOR_10910.1"/>
<dbReference type="GO" id="GO:0006281">
    <property type="term" value="P:DNA repair"/>
    <property type="evidence" value="ECO:0007669"/>
    <property type="project" value="TreeGrafter"/>
</dbReference>
<dbReference type="PANTHER" id="PTHR15237:SF0">
    <property type="entry name" value="CELL CYCLE CHECKPOINT CONTROL PROTEIN"/>
    <property type="match status" value="1"/>
</dbReference>
<evidence type="ECO:0000313" key="2">
    <source>
        <dbReference type="Proteomes" id="UP000027586"/>
    </source>
</evidence>
<dbReference type="GO" id="GO:0031573">
    <property type="term" value="P:mitotic intra-S DNA damage checkpoint signaling"/>
    <property type="evidence" value="ECO:0007669"/>
    <property type="project" value="TreeGrafter"/>
</dbReference>
<reference evidence="1" key="1">
    <citation type="submission" date="2013-08" db="EMBL/GenBank/DDBJ databases">
        <title>Gene expansion shapes genome architecture in the human pathogen Lichtheimia corymbifera: an evolutionary genomics analysis in the ancient terrestrial Mucorales (Mucoromycotina).</title>
        <authorList>
            <person name="Schwartze V.U."/>
            <person name="Winter S."/>
            <person name="Shelest E."/>
            <person name="Marcet-Houben M."/>
            <person name="Horn F."/>
            <person name="Wehner S."/>
            <person name="Hoffmann K."/>
            <person name="Riege K."/>
            <person name="Sammeth M."/>
            <person name="Nowrousian M."/>
            <person name="Valiante V."/>
            <person name="Linde J."/>
            <person name="Jacobsen I.D."/>
            <person name="Marz M."/>
            <person name="Brakhage A.A."/>
            <person name="Gabaldon T."/>
            <person name="Bocker S."/>
            <person name="Voigt K."/>
        </authorList>
    </citation>
    <scope>NUCLEOTIDE SEQUENCE [LARGE SCALE GENOMIC DNA]</scope>
    <source>
        <strain evidence="1">FSU 9682</strain>
    </source>
</reference>
<accession>A0A068SCX6</accession>
<dbReference type="PANTHER" id="PTHR15237">
    <property type="entry name" value="DNA REPAIR PROTEIN RAD9"/>
    <property type="match status" value="1"/>
</dbReference>
<dbReference type="Pfam" id="PF04139">
    <property type="entry name" value="Rad9"/>
    <property type="match status" value="1"/>
</dbReference>
<dbReference type="GO" id="GO:0030896">
    <property type="term" value="C:checkpoint clamp complex"/>
    <property type="evidence" value="ECO:0007669"/>
    <property type="project" value="InterPro"/>
</dbReference>
<dbReference type="OrthoDB" id="60092at2759"/>
<gene>
    <name evidence="1" type="ORF">LCOR_10910.1</name>
</gene>
<dbReference type="EMBL" id="CBTN010000083">
    <property type="protein sequence ID" value="CDH60119.1"/>
    <property type="molecule type" value="Genomic_DNA"/>
</dbReference>
<dbReference type="SUPFAM" id="SSF55979">
    <property type="entry name" value="DNA clamp"/>
    <property type="match status" value="1"/>
</dbReference>
<evidence type="ECO:0000313" key="1">
    <source>
        <dbReference type="EMBL" id="CDH60119.1"/>
    </source>
</evidence>
<protein>
    <submittedName>
        <fullName evidence="1">Uncharacterized protein</fullName>
    </submittedName>
</protein>
<dbReference type="GO" id="GO:0071479">
    <property type="term" value="P:cellular response to ionizing radiation"/>
    <property type="evidence" value="ECO:0007669"/>
    <property type="project" value="TreeGrafter"/>
</dbReference>
<dbReference type="GO" id="GO:0000076">
    <property type="term" value="P:DNA replication checkpoint signaling"/>
    <property type="evidence" value="ECO:0007669"/>
    <property type="project" value="TreeGrafter"/>
</dbReference>
<sequence>MSLHAEIPKDCIKPFSTALGALTGCGEELHMEAKKTQLILWSVNLAMTSQALFRISPRFFGQYQLRRPTQLVNGQTIKQDSIRSRILLKTIRSIFRKNTMLELLQQCHLDQCIDKSHLQLKLVASDGATKTHSLWYGETDPAKALYTKETQHRFSIDPGYFIDYLQCFHPRVTDVAIECTPDAVKLKSYWNEGVSSSNDRPMHSEFTINSCDFTSYIIRRNVQLAFGLKEFKTALNYAMETKGLISAYFDEPGRPIVFTAEVPGSIIADFAIVTKAEESVPTQTSANHSGISYGSRTGYR</sequence>
<dbReference type="InterPro" id="IPR007268">
    <property type="entry name" value="Rad9/Ddc1"/>
</dbReference>
<name>A0A068SCX6_9FUNG</name>
<proteinExistence type="predicted"/>
<dbReference type="Proteomes" id="UP000027586">
    <property type="component" value="Unassembled WGS sequence"/>
</dbReference>
<dbReference type="STRING" id="1263082.A0A068SCX6"/>
<dbReference type="AlphaFoldDB" id="A0A068SCX6"/>
<comment type="caution">
    <text evidence="1">The sequence shown here is derived from an EMBL/GenBank/DDBJ whole genome shotgun (WGS) entry which is preliminary data.</text>
</comment>
<keyword evidence="2" id="KW-1185">Reference proteome</keyword>